<gene>
    <name evidence="1" type="ORF">ab3b_00716</name>
</gene>
<reference evidence="1 2" key="1">
    <citation type="journal article" date="2015" name="Microbiology (Mosc.)">
        <title>Genomics of the Weissella cibaria species with an examination of its metabolic traits.</title>
        <authorList>
            <person name="Lynch K.M."/>
            <person name="Lucid A."/>
            <person name="Arendt E.K."/>
            <person name="Sleator R.D."/>
            <person name="Lucey B."/>
            <person name="Coffey A."/>
        </authorList>
    </citation>
    <scope>NUCLEOTIDE SEQUENCE [LARGE SCALE GENOMIC DNA]</scope>
    <source>
        <strain evidence="1 2">AB3b</strain>
    </source>
</reference>
<organism evidence="1 2">
    <name type="scientific">Weissella cibaria</name>
    <dbReference type="NCBI Taxonomy" id="137591"/>
    <lineage>
        <taxon>Bacteria</taxon>
        <taxon>Bacillati</taxon>
        <taxon>Bacillota</taxon>
        <taxon>Bacilli</taxon>
        <taxon>Lactobacillales</taxon>
        <taxon>Lactobacillaceae</taxon>
        <taxon>Weissella</taxon>
    </lineage>
</organism>
<protein>
    <submittedName>
        <fullName evidence="1">Glucan-binding repeat</fullName>
    </submittedName>
</protein>
<comment type="caution">
    <text evidence="1">The sequence shown here is derived from an EMBL/GenBank/DDBJ whole genome shotgun (WGS) entry which is preliminary data.</text>
</comment>
<dbReference type="SUPFAM" id="SSF69360">
    <property type="entry name" value="Cell wall binding repeat"/>
    <property type="match status" value="1"/>
</dbReference>
<evidence type="ECO:0000313" key="1">
    <source>
        <dbReference type="EMBL" id="KIU25103.1"/>
    </source>
</evidence>
<dbReference type="Gene3D" id="2.10.270.10">
    <property type="entry name" value="Cholin Binding"/>
    <property type="match status" value="2"/>
</dbReference>
<dbReference type="EMBL" id="JWHT01000015">
    <property type="protein sequence ID" value="KIU25103.1"/>
    <property type="molecule type" value="Genomic_DNA"/>
</dbReference>
<evidence type="ECO:0000313" key="2">
    <source>
        <dbReference type="Proteomes" id="UP000032289"/>
    </source>
</evidence>
<accession>A0A0D1JV65</accession>
<sequence precursor="true">MRREYRTVCLQEWGLNSDMISNKAKLVLATTAAMAGLAIANTTQFETTASAATVQGSGYLNDGTGWYWFENGQRYTGFRFYMGSYYWFQDGVRQENSWESAWGMSYYVGADGRAVQGVNEINGVNYDFGNNGTFFSRGKANGYVATPSGWLWMQNGYRYTGFQFYMGTYYWFQNGARIQNSWENAWGMTYYVDNVGRAVQGLQTIGGKQYFFGNDGTFFLRKNTKFTANGANYSADANGVVTKLSSGSVKDQMMGFAQAWHGWDSTQQYYLDLLINYESGWNVNAHNGQYVGLFQTTGIYDMSVEGQAKVGLVYIANRYGNPQGAWNHIQAIGWY</sequence>
<dbReference type="Proteomes" id="UP000032289">
    <property type="component" value="Unassembled WGS sequence"/>
</dbReference>
<dbReference type="AlphaFoldDB" id="A0A0D1JV65"/>
<proteinExistence type="predicted"/>
<name>A0A0D1JV65_9LACO</name>
<dbReference type="PATRIC" id="fig|137591.24.peg.695"/>